<dbReference type="Gene3D" id="3.20.20.370">
    <property type="entry name" value="Glycoside hydrolase/deacetylase"/>
    <property type="match status" value="1"/>
</dbReference>
<organism evidence="2 3">
    <name type="scientific">Campylobacter sputorum subsp. sputorum</name>
    <dbReference type="NCBI Taxonomy" id="32024"/>
    <lineage>
        <taxon>Bacteria</taxon>
        <taxon>Pseudomonadati</taxon>
        <taxon>Campylobacterota</taxon>
        <taxon>Epsilonproteobacteria</taxon>
        <taxon>Campylobacterales</taxon>
        <taxon>Campylobacteraceae</taxon>
        <taxon>Campylobacter</taxon>
    </lineage>
</organism>
<sequence length="257" mass="28330">MKYIVDLNSDIGESFGAYKMGMDDEIMKYVTSVNIACGFHAGDPMVMDLTVKMAKELNVSIGAHPGFPDLMGFGRRKISITPKEAANYIIYQTGAISAFAKFYGLKLQHMKMHGGLYNMVCGDETLATAIVEAMARYDENLILLVLSKSIIVDIACKKGLRVACEVFADRGYNDDGTLVNRALPGAFITDENIVVDRIKRMIIESKVKSVNGKDIDILAHSVCVHGDNQKAVLFAKNLKEGLQKEGIEISPLKEWLK</sequence>
<dbReference type="NCBIfam" id="NF003816">
    <property type="entry name" value="PRK05406.1-5"/>
    <property type="match status" value="1"/>
</dbReference>
<keyword evidence="3" id="KW-1185">Reference proteome</keyword>
<dbReference type="Pfam" id="PF03746">
    <property type="entry name" value="LamB_YcsF"/>
    <property type="match status" value="1"/>
</dbReference>
<reference evidence="2 3" key="1">
    <citation type="submission" date="2018-06" db="EMBL/GenBank/DDBJ databases">
        <authorList>
            <consortium name="Pathogen Informatics"/>
            <person name="Doyle S."/>
        </authorList>
    </citation>
    <scope>NUCLEOTIDE SEQUENCE [LARGE SCALE GENOMIC DNA]</scope>
    <source>
        <strain evidence="2 3">NCTC12475</strain>
    </source>
</reference>
<protein>
    <recommendedName>
        <fullName evidence="1">5-oxoprolinase subunit A</fullName>
        <shortName evidence="1">5-OPase subunit A</shortName>
        <ecNumber evidence="1">3.5.2.9</ecNumber>
    </recommendedName>
    <alternativeName>
        <fullName evidence="1">5-oxoprolinase (ATP-hydrolyzing) subunit A</fullName>
    </alternativeName>
</protein>
<dbReference type="Proteomes" id="UP000254920">
    <property type="component" value="Unassembled WGS sequence"/>
</dbReference>
<keyword evidence="1" id="KW-0547">Nucleotide-binding</keyword>
<keyword evidence="1" id="KW-0378">Hydrolase</keyword>
<dbReference type="GeneID" id="93090834"/>
<dbReference type="STRING" id="32024.GCA_000788295_00381"/>
<keyword evidence="1" id="KW-0067">ATP-binding</keyword>
<dbReference type="PANTHER" id="PTHR30292">
    <property type="entry name" value="UNCHARACTERIZED PROTEIN YBGL-RELATED"/>
    <property type="match status" value="1"/>
</dbReference>
<dbReference type="NCBIfam" id="NF003814">
    <property type="entry name" value="PRK05406.1-3"/>
    <property type="match status" value="1"/>
</dbReference>
<comment type="similarity">
    <text evidence="1">Belongs to the LamB/PxpA family.</text>
</comment>
<comment type="subunit">
    <text evidence="1">Forms a complex composed of PxpA, PxpB and PxpC.</text>
</comment>
<dbReference type="OrthoDB" id="9773478at2"/>
<evidence type="ECO:0000256" key="1">
    <source>
        <dbReference type="HAMAP-Rule" id="MF_00691"/>
    </source>
</evidence>
<dbReference type="GO" id="GO:0005524">
    <property type="term" value="F:ATP binding"/>
    <property type="evidence" value="ECO:0007669"/>
    <property type="project" value="UniProtKB-UniRule"/>
</dbReference>
<dbReference type="SUPFAM" id="SSF88713">
    <property type="entry name" value="Glycoside hydrolase/deacetylase"/>
    <property type="match status" value="1"/>
</dbReference>
<accession>A0A381DHQ7</accession>
<dbReference type="RefSeq" id="WP_089182650.1">
    <property type="nucleotide sequence ID" value="NZ_CP043427.1"/>
</dbReference>
<dbReference type="GO" id="GO:0005975">
    <property type="term" value="P:carbohydrate metabolic process"/>
    <property type="evidence" value="ECO:0007669"/>
    <property type="project" value="InterPro"/>
</dbReference>
<dbReference type="PANTHER" id="PTHR30292:SF0">
    <property type="entry name" value="5-OXOPROLINASE SUBUNIT A"/>
    <property type="match status" value="1"/>
</dbReference>
<dbReference type="InterPro" id="IPR011330">
    <property type="entry name" value="Glyco_hydro/deAcase_b/a-brl"/>
</dbReference>
<dbReference type="CDD" id="cd10787">
    <property type="entry name" value="LamB_YcsF_like"/>
    <property type="match status" value="1"/>
</dbReference>
<dbReference type="EMBL" id="UFVD01000001">
    <property type="protein sequence ID" value="SUX10182.1"/>
    <property type="molecule type" value="Genomic_DNA"/>
</dbReference>
<evidence type="ECO:0000313" key="3">
    <source>
        <dbReference type="Proteomes" id="UP000254920"/>
    </source>
</evidence>
<dbReference type="AlphaFoldDB" id="A0A381DHQ7"/>
<name>A0A381DHQ7_9BACT</name>
<proteinExistence type="inferred from homology"/>
<dbReference type="GO" id="GO:0017168">
    <property type="term" value="F:5-oxoprolinase (ATP-hydrolyzing) activity"/>
    <property type="evidence" value="ECO:0007669"/>
    <property type="project" value="UniProtKB-UniRule"/>
</dbReference>
<comment type="catalytic activity">
    <reaction evidence="1">
        <text>5-oxo-L-proline + ATP + 2 H2O = L-glutamate + ADP + phosphate + H(+)</text>
        <dbReference type="Rhea" id="RHEA:10348"/>
        <dbReference type="ChEBI" id="CHEBI:15377"/>
        <dbReference type="ChEBI" id="CHEBI:15378"/>
        <dbReference type="ChEBI" id="CHEBI:29985"/>
        <dbReference type="ChEBI" id="CHEBI:30616"/>
        <dbReference type="ChEBI" id="CHEBI:43474"/>
        <dbReference type="ChEBI" id="CHEBI:58402"/>
        <dbReference type="ChEBI" id="CHEBI:456216"/>
        <dbReference type="EC" id="3.5.2.9"/>
    </reaction>
</comment>
<comment type="function">
    <text evidence="1">Catalyzes the cleavage of 5-oxoproline to form L-glutamate coupled to the hydrolysis of ATP to ADP and inorganic phosphate.</text>
</comment>
<gene>
    <name evidence="1" type="primary">pxpA</name>
    <name evidence="2" type="ORF">NCTC12475_00391</name>
</gene>
<evidence type="ECO:0000313" key="2">
    <source>
        <dbReference type="EMBL" id="SUX10182.1"/>
    </source>
</evidence>
<dbReference type="EC" id="3.5.2.9" evidence="1"/>
<dbReference type="HAMAP" id="MF_00691">
    <property type="entry name" value="PxpA"/>
    <property type="match status" value="1"/>
</dbReference>
<dbReference type="InterPro" id="IPR005501">
    <property type="entry name" value="LamB/YcsF/PxpA-like"/>
</dbReference>